<name>A0A178KMG5_9GAMM</name>
<dbReference type="EMBL" id="LVHF01000012">
    <property type="protein sequence ID" value="OAN18578.1"/>
    <property type="molecule type" value="Genomic_DNA"/>
</dbReference>
<evidence type="ECO:0000313" key="2">
    <source>
        <dbReference type="EMBL" id="OAN18578.1"/>
    </source>
</evidence>
<dbReference type="AlphaFoldDB" id="A0A178KMG5"/>
<keyword evidence="1" id="KW-0732">Signal</keyword>
<dbReference type="RefSeq" id="WP_068329536.1">
    <property type="nucleotide sequence ID" value="NZ_LVHF01000012.1"/>
</dbReference>
<evidence type="ECO:0000313" key="3">
    <source>
        <dbReference type="Proteomes" id="UP000078503"/>
    </source>
</evidence>
<protein>
    <submittedName>
        <fullName evidence="2">Uncharacterized protein</fullName>
    </submittedName>
</protein>
<dbReference type="OrthoDB" id="86940at2"/>
<dbReference type="Proteomes" id="UP000078503">
    <property type="component" value="Unassembled WGS sequence"/>
</dbReference>
<comment type="caution">
    <text evidence="2">The sequence shown here is derived from an EMBL/GenBank/DDBJ whole genome shotgun (WGS) entry which is preliminary data.</text>
</comment>
<sequence length="215" mass="24000">MTRLSLTLLPLLAFSLTTQASNDSESLNLQSHILAEAWGDLDKDGQPEKALLLDVAIKGQSPALRMIQIFKGSEDEWQLWHVSQGGVLDSESGGLLGDPFESMTIERGALVIHHFGGSAQKWNYTHRYRFDGKAWPLIGATIKYGTQGCYQLFDYNLASGKAVHKQVSKQCWSDDVLPSTTTQLNIDKPKHHDLDSFTPGFNELTIKQLDTTIYY</sequence>
<feature type="chain" id="PRO_5008090455" evidence="1">
    <location>
        <begin position="21"/>
        <end position="215"/>
    </location>
</feature>
<organism evidence="2 3">
    <name type="scientific">Photobacterium jeanii</name>
    <dbReference type="NCBI Taxonomy" id="858640"/>
    <lineage>
        <taxon>Bacteria</taxon>
        <taxon>Pseudomonadati</taxon>
        <taxon>Pseudomonadota</taxon>
        <taxon>Gammaproteobacteria</taxon>
        <taxon>Vibrionales</taxon>
        <taxon>Vibrionaceae</taxon>
        <taxon>Photobacterium</taxon>
    </lineage>
</organism>
<feature type="signal peptide" evidence="1">
    <location>
        <begin position="1"/>
        <end position="20"/>
    </location>
</feature>
<reference evidence="2 3" key="1">
    <citation type="submission" date="2016-03" db="EMBL/GenBank/DDBJ databases">
        <title>Photobacterium proteolyticum sp. nov. a protease producing bacterium isolated from ocean sediments of Laizhou Bay.</title>
        <authorList>
            <person name="Li Y."/>
        </authorList>
    </citation>
    <scope>NUCLEOTIDE SEQUENCE [LARGE SCALE GENOMIC DNA]</scope>
    <source>
        <strain evidence="2 3">R-40508</strain>
    </source>
</reference>
<proteinExistence type="predicted"/>
<evidence type="ECO:0000256" key="1">
    <source>
        <dbReference type="SAM" id="SignalP"/>
    </source>
</evidence>
<keyword evidence="3" id="KW-1185">Reference proteome</keyword>
<accession>A0A178KMG5</accession>
<gene>
    <name evidence="2" type="ORF">A3K86_06740</name>
</gene>